<organism evidence="1 2">
    <name type="scientific">Colletotrichum zoysiae</name>
    <dbReference type="NCBI Taxonomy" id="1216348"/>
    <lineage>
        <taxon>Eukaryota</taxon>
        <taxon>Fungi</taxon>
        <taxon>Dikarya</taxon>
        <taxon>Ascomycota</taxon>
        <taxon>Pezizomycotina</taxon>
        <taxon>Sordariomycetes</taxon>
        <taxon>Hypocreomycetidae</taxon>
        <taxon>Glomerellales</taxon>
        <taxon>Glomerellaceae</taxon>
        <taxon>Colletotrichum</taxon>
        <taxon>Colletotrichum graminicola species complex</taxon>
    </lineage>
</organism>
<evidence type="ECO:0000313" key="1">
    <source>
        <dbReference type="EMBL" id="KAK2022851.1"/>
    </source>
</evidence>
<protein>
    <submittedName>
        <fullName evidence="1">Uncharacterized protein</fullName>
    </submittedName>
</protein>
<comment type="caution">
    <text evidence="1">The sequence shown here is derived from an EMBL/GenBank/DDBJ whole genome shotgun (WGS) entry which is preliminary data.</text>
</comment>
<reference evidence="1" key="1">
    <citation type="submission" date="2021-06" db="EMBL/GenBank/DDBJ databases">
        <title>Comparative genomics, transcriptomics and evolutionary studies reveal genomic signatures of adaptation to plant cell wall in hemibiotrophic fungi.</title>
        <authorList>
            <consortium name="DOE Joint Genome Institute"/>
            <person name="Baroncelli R."/>
            <person name="Diaz J.F."/>
            <person name="Benocci T."/>
            <person name="Peng M."/>
            <person name="Battaglia E."/>
            <person name="Haridas S."/>
            <person name="Andreopoulos W."/>
            <person name="Labutti K."/>
            <person name="Pangilinan J."/>
            <person name="Floch G.L."/>
            <person name="Makela M.R."/>
            <person name="Henrissat B."/>
            <person name="Grigoriev I.V."/>
            <person name="Crouch J.A."/>
            <person name="De Vries R.P."/>
            <person name="Sukno S.A."/>
            <person name="Thon M.R."/>
        </authorList>
    </citation>
    <scope>NUCLEOTIDE SEQUENCE</scope>
    <source>
        <strain evidence="1">MAFF235873</strain>
    </source>
</reference>
<dbReference type="Proteomes" id="UP001232148">
    <property type="component" value="Unassembled WGS sequence"/>
</dbReference>
<dbReference type="EMBL" id="MU843023">
    <property type="protein sequence ID" value="KAK2022851.1"/>
    <property type="molecule type" value="Genomic_DNA"/>
</dbReference>
<accession>A0AAD9H6T1</accession>
<name>A0AAD9H6T1_9PEZI</name>
<dbReference type="AlphaFoldDB" id="A0AAD9H6T1"/>
<proteinExistence type="predicted"/>
<sequence length="181" mass="20221">MRPELQAPSFTCRDPTSRCTEPLSLVPFNQNFGDMQRKQAWLSPIHPDHELLSHAILTYPSIKPLPSRYRILSGQPEVIDSRLQPISGSWQYLVVGMVGEGKTHRFDLKQPSIDARAASRCPLKTPITVAAAAWTPILTPDSQALFATRQHAHQDDALSSVQYRFVLPIKSEAAYLTISMS</sequence>
<evidence type="ECO:0000313" key="2">
    <source>
        <dbReference type="Proteomes" id="UP001232148"/>
    </source>
</evidence>
<keyword evidence="2" id="KW-1185">Reference proteome</keyword>
<gene>
    <name evidence="1" type="ORF">LX32DRAFT_177517</name>
</gene>